<dbReference type="GeneID" id="83882603"/>
<reference evidence="4" key="1">
    <citation type="submission" date="2015-09" db="EMBL/GenBank/DDBJ databases">
        <authorList>
            <person name="Rodrigo-Torres Lidia"/>
            <person name="Arahal R.David."/>
        </authorList>
    </citation>
    <scope>NUCLEOTIDE SEQUENCE [LARGE SCALE GENOMIC DNA]</scope>
    <source>
        <strain evidence="4">CECT 7735</strain>
    </source>
</reference>
<dbReference type="GO" id="GO:0016787">
    <property type="term" value="F:hydrolase activity"/>
    <property type="evidence" value="ECO:0007669"/>
    <property type="project" value="UniProtKB-KW"/>
</dbReference>
<dbReference type="Gene3D" id="3.40.50.850">
    <property type="entry name" value="Isochorismatase-like"/>
    <property type="match status" value="1"/>
</dbReference>
<dbReference type="RefSeq" id="WP_082645303.1">
    <property type="nucleotide sequence ID" value="NZ_CANLZE010000007.1"/>
</dbReference>
<dbReference type="CDD" id="cd01014">
    <property type="entry name" value="nicotinamidase_related"/>
    <property type="match status" value="1"/>
</dbReference>
<evidence type="ECO:0000256" key="1">
    <source>
        <dbReference type="ARBA" id="ARBA00022801"/>
    </source>
</evidence>
<name>A0A0P1IGK5_9RHOB</name>
<feature type="domain" description="Isochorismatase-like" evidence="2">
    <location>
        <begin position="4"/>
        <end position="144"/>
    </location>
</feature>
<dbReference type="Proteomes" id="UP000051870">
    <property type="component" value="Unassembled WGS sequence"/>
</dbReference>
<evidence type="ECO:0000313" key="4">
    <source>
        <dbReference type="Proteomes" id="UP000051870"/>
    </source>
</evidence>
<dbReference type="Pfam" id="PF00857">
    <property type="entry name" value="Isochorismatase"/>
    <property type="match status" value="1"/>
</dbReference>
<dbReference type="PANTHER" id="PTHR43540">
    <property type="entry name" value="PEROXYUREIDOACRYLATE/UREIDOACRYLATE AMIDOHYDROLASE-RELATED"/>
    <property type="match status" value="1"/>
</dbReference>
<keyword evidence="4" id="KW-1185">Reference proteome</keyword>
<dbReference type="STRING" id="1715693.PH7735_03627"/>
<keyword evidence="1 3" id="KW-0378">Hydrolase</keyword>
<proteinExistence type="predicted"/>
<evidence type="ECO:0000259" key="2">
    <source>
        <dbReference type="Pfam" id="PF00857"/>
    </source>
</evidence>
<dbReference type="EMBL" id="CYTW01000005">
    <property type="protein sequence ID" value="CUK11844.1"/>
    <property type="molecule type" value="Genomic_DNA"/>
</dbReference>
<dbReference type="PANTHER" id="PTHR43540:SF1">
    <property type="entry name" value="ISOCHORISMATASE HYDROLASE"/>
    <property type="match status" value="1"/>
</dbReference>
<gene>
    <name evidence="3" type="primary">yecD</name>
    <name evidence="3" type="ORF">PH7735_03627</name>
</gene>
<sequence length="187" mass="20040">MSRALILIDIQEGMDSPLWGARNNPDAEHNAARLLSRFRDAGAPLFHVYHLSTRATSPLHPDNGGTKIKAIVAPRDGEPVYSKQTNSAFIGTALESDLRKAGVTGVVIAGLSTPQCISTSVRMAANLGFDTWLAHDACAAFETHADNSWSDGAPKMTADDIHRAEVSMLHGEFCRADSTDAILEALT</sequence>
<dbReference type="InterPro" id="IPR000868">
    <property type="entry name" value="Isochorismatase-like_dom"/>
</dbReference>
<dbReference type="AlphaFoldDB" id="A0A0P1IGK5"/>
<organism evidence="3 4">
    <name type="scientific">Shimia thalassica</name>
    <dbReference type="NCBI Taxonomy" id="1715693"/>
    <lineage>
        <taxon>Bacteria</taxon>
        <taxon>Pseudomonadati</taxon>
        <taxon>Pseudomonadota</taxon>
        <taxon>Alphaproteobacteria</taxon>
        <taxon>Rhodobacterales</taxon>
        <taxon>Roseobacteraceae</taxon>
    </lineage>
</organism>
<protein>
    <submittedName>
        <fullName evidence="3">Isochorismatase family protein YecD</fullName>
        <ecNumber evidence="3">3.-.-.-</ecNumber>
    </submittedName>
</protein>
<dbReference type="SUPFAM" id="SSF52499">
    <property type="entry name" value="Isochorismatase-like hydrolases"/>
    <property type="match status" value="1"/>
</dbReference>
<dbReference type="InterPro" id="IPR050272">
    <property type="entry name" value="Isochorismatase-like_hydrls"/>
</dbReference>
<dbReference type="EC" id="3.-.-.-" evidence="3"/>
<dbReference type="InterPro" id="IPR036380">
    <property type="entry name" value="Isochorismatase-like_sf"/>
</dbReference>
<evidence type="ECO:0000313" key="3">
    <source>
        <dbReference type="EMBL" id="CUK11844.1"/>
    </source>
</evidence>
<accession>A0A0P1IGK5</accession>